<dbReference type="PANTHER" id="PTHR39455">
    <property type="entry name" value="CELL DIVISION PROTEIN ZAPD"/>
    <property type="match status" value="1"/>
</dbReference>
<keyword evidence="3 5" id="KW-0717">Septation</keyword>
<evidence type="ECO:0000313" key="7">
    <source>
        <dbReference type="Proteomes" id="UP000063965"/>
    </source>
</evidence>
<keyword evidence="4 5" id="KW-0131">Cell cycle</keyword>
<gene>
    <name evidence="5" type="primary">zapD</name>
    <name evidence="6" type="ORF">CleRT_14160</name>
</gene>
<dbReference type="InterPro" id="IPR036268">
    <property type="entry name" value="ZapD_sf"/>
</dbReference>
<evidence type="ECO:0000256" key="1">
    <source>
        <dbReference type="ARBA" id="ARBA00022490"/>
    </source>
</evidence>
<protein>
    <recommendedName>
        <fullName evidence="5">Cell division protein ZapD</fullName>
    </recommendedName>
    <alternativeName>
        <fullName evidence="5">Z ring-associated protein D</fullName>
    </alternativeName>
</protein>
<comment type="subunit">
    <text evidence="5">Interacts with FtsZ.</text>
</comment>
<reference evidence="6 7" key="1">
    <citation type="journal article" date="2015" name="Genome Biol. Evol.">
        <title>Distinctive Genome Reduction Rates Revealed by Genomic Analyses of Two Coxiella-Like Endosymbionts in Ticks.</title>
        <authorList>
            <person name="Gottlieb Y."/>
            <person name="Lalzar I."/>
            <person name="Klasson L."/>
        </authorList>
    </citation>
    <scope>NUCLEOTIDE SEQUENCE [LARGE SCALE GENOMIC DNA]</scope>
    <source>
        <strain evidence="6 7">CRt</strain>
    </source>
</reference>
<dbReference type="NCBIfam" id="NF003656">
    <property type="entry name" value="PRK05287.1-4"/>
    <property type="match status" value="1"/>
</dbReference>
<dbReference type="EMBL" id="CP011126">
    <property type="protein sequence ID" value="AKQ33945.1"/>
    <property type="molecule type" value="Genomic_DNA"/>
</dbReference>
<keyword evidence="2 5" id="KW-0132">Cell division</keyword>
<comment type="subcellular location">
    <subcellularLocation>
        <location evidence="5">Cytoplasm</location>
    </subcellularLocation>
    <text evidence="5">Localizes to mid-cell in an FtsZ-dependent manner.</text>
</comment>
<sequence>MIEETITYEQPLNELIRICLRLEHLFCQLHSNLNASTSGGSHLAMLALLKSLNVIDRPDLKSKLTQALAQQASTLAQLKHLSQIDGYKLKKLLTILDQHINQLHQIPGRIADNLRQNTFLNQIRVHLHNPAGPCNFTTPAYSLWLRQPSENRIADLQNWAGEFKSLSLMINTILQITRESTSPQNVVAQEGFFQQTLNVNSPCQLIQLTLPIKKRVYPEISAGKHRLVIRFLSLDVKDNSSSGKSVSDDIFFMLNCCKI</sequence>
<accession>A0ABN4HQD4</accession>
<dbReference type="InterPro" id="IPR027462">
    <property type="entry name" value="ZapD_C"/>
</dbReference>
<proteinExistence type="inferred from homology"/>
<dbReference type="PANTHER" id="PTHR39455:SF1">
    <property type="entry name" value="CELL DIVISION PROTEIN ZAPD"/>
    <property type="match status" value="1"/>
</dbReference>
<comment type="function">
    <text evidence="5">Cell division factor that enhances FtsZ-ring assembly. Directly interacts with FtsZ and promotes bundling of FtsZ protofilaments, with a reduction in FtsZ GTPase activity.</text>
</comment>
<evidence type="ECO:0000256" key="2">
    <source>
        <dbReference type="ARBA" id="ARBA00022618"/>
    </source>
</evidence>
<dbReference type="HAMAP" id="MF_01092">
    <property type="entry name" value="ZapD"/>
    <property type="match status" value="1"/>
</dbReference>
<name>A0ABN4HQD4_9COXI</name>
<evidence type="ECO:0000256" key="4">
    <source>
        <dbReference type="ARBA" id="ARBA00023306"/>
    </source>
</evidence>
<evidence type="ECO:0000313" key="6">
    <source>
        <dbReference type="EMBL" id="AKQ33945.1"/>
    </source>
</evidence>
<dbReference type="InterPro" id="IPR009777">
    <property type="entry name" value="ZapD"/>
</dbReference>
<dbReference type="RefSeq" id="WP_048875621.1">
    <property type="nucleotide sequence ID" value="NZ_CP011126.1"/>
</dbReference>
<dbReference type="SUPFAM" id="SSF160950">
    <property type="entry name" value="YacF-like"/>
    <property type="match status" value="1"/>
</dbReference>
<evidence type="ECO:0000256" key="5">
    <source>
        <dbReference type="HAMAP-Rule" id="MF_01092"/>
    </source>
</evidence>
<dbReference type="Pfam" id="PF07072">
    <property type="entry name" value="ZapD"/>
    <property type="match status" value="1"/>
</dbReference>
<dbReference type="Proteomes" id="UP000063965">
    <property type="component" value="Chromosome"/>
</dbReference>
<organism evidence="6 7">
    <name type="scientific">Candidatus Coxiella mudrowiae</name>
    <dbReference type="NCBI Taxonomy" id="2054173"/>
    <lineage>
        <taxon>Bacteria</taxon>
        <taxon>Pseudomonadati</taxon>
        <taxon>Pseudomonadota</taxon>
        <taxon>Gammaproteobacteria</taxon>
        <taxon>Legionellales</taxon>
        <taxon>Coxiellaceae</taxon>
        <taxon>Coxiella</taxon>
    </lineage>
</organism>
<comment type="similarity">
    <text evidence="5">Belongs to the ZapD family.</text>
</comment>
<dbReference type="Gene3D" id="1.10.3900.10">
    <property type="entry name" value="YacF-like"/>
    <property type="match status" value="1"/>
</dbReference>
<keyword evidence="1 5" id="KW-0963">Cytoplasm</keyword>
<evidence type="ECO:0000256" key="3">
    <source>
        <dbReference type="ARBA" id="ARBA00023210"/>
    </source>
</evidence>
<keyword evidence="7" id="KW-1185">Reference proteome</keyword>
<dbReference type="Gene3D" id="2.60.440.10">
    <property type="entry name" value="YacF-like domains"/>
    <property type="match status" value="1"/>
</dbReference>